<keyword evidence="8" id="KW-1185">Reference proteome</keyword>
<dbReference type="EMBL" id="AYSA01000098">
    <property type="protein sequence ID" value="ESZ97170.1"/>
    <property type="molecule type" value="Genomic_DNA"/>
</dbReference>
<sequence length="140" mass="14957">MAQLRLLSFIVINSKKSDLHDYLGGPNFIPTYSHAVTGEQIPITMGHEFSGTIIEISTGVTGFQISQKAAIQLTIADYRYSCSACKRGLENVCYNGGFIRLSGWGGGLSDTICIPAKLVIPLPDNTPLDIGALVEPLSVG</sequence>
<keyword evidence="3" id="KW-0479">Metal-binding</keyword>
<accession>W9CRQ1</accession>
<evidence type="ECO:0000313" key="7">
    <source>
        <dbReference type="EMBL" id="ESZ97170.1"/>
    </source>
</evidence>
<evidence type="ECO:0000256" key="3">
    <source>
        <dbReference type="ARBA" id="ARBA00022723"/>
    </source>
</evidence>
<feature type="domain" description="Alcohol dehydrogenase-like N-terminal" evidence="6">
    <location>
        <begin position="36"/>
        <end position="124"/>
    </location>
</feature>
<comment type="cofactor">
    <cofactor evidence="1">
        <name>Zn(2+)</name>
        <dbReference type="ChEBI" id="CHEBI:29105"/>
    </cofactor>
</comment>
<dbReference type="InterPro" id="IPR011032">
    <property type="entry name" value="GroES-like_sf"/>
</dbReference>
<dbReference type="PANTHER" id="PTHR43161:SF23">
    <property type="entry name" value="(R,R)-BUTANEDIOL DEHYDROGENASE-RELATED"/>
    <property type="match status" value="1"/>
</dbReference>
<keyword evidence="5" id="KW-0560">Oxidoreductase</keyword>
<dbReference type="Pfam" id="PF08240">
    <property type="entry name" value="ADH_N"/>
    <property type="match status" value="1"/>
</dbReference>
<dbReference type="AlphaFoldDB" id="W9CRQ1"/>
<dbReference type="GO" id="GO:0000721">
    <property type="term" value="F:(R,R)-butanediol dehydrogenase activity"/>
    <property type="evidence" value="ECO:0007669"/>
    <property type="project" value="TreeGrafter"/>
</dbReference>
<evidence type="ECO:0000256" key="4">
    <source>
        <dbReference type="ARBA" id="ARBA00022833"/>
    </source>
</evidence>
<dbReference type="OrthoDB" id="3941538at2759"/>
<comment type="caution">
    <text evidence="7">The sequence shown here is derived from an EMBL/GenBank/DDBJ whole genome shotgun (WGS) entry which is preliminary data.</text>
</comment>
<evidence type="ECO:0000256" key="5">
    <source>
        <dbReference type="ARBA" id="ARBA00023002"/>
    </source>
</evidence>
<dbReference type="GO" id="GO:0046872">
    <property type="term" value="F:metal ion binding"/>
    <property type="evidence" value="ECO:0007669"/>
    <property type="project" value="UniProtKB-KW"/>
</dbReference>
<reference evidence="7 8" key="1">
    <citation type="journal article" date="2014" name="Genome Announc.">
        <title>Draft genome sequence of Sclerotinia borealis, a psychrophilic plant pathogenic fungus.</title>
        <authorList>
            <person name="Mardanov A.V."/>
            <person name="Beletsky A.V."/>
            <person name="Kadnikov V.V."/>
            <person name="Ignatov A.N."/>
            <person name="Ravin N.V."/>
        </authorList>
    </citation>
    <scope>NUCLEOTIDE SEQUENCE [LARGE SCALE GENOMIC DNA]</scope>
    <source>
        <strain evidence="8">F-4157</strain>
    </source>
</reference>
<dbReference type="HOGENOM" id="CLU_1836311_0_0_1"/>
<dbReference type="Proteomes" id="UP000019487">
    <property type="component" value="Unassembled WGS sequence"/>
</dbReference>
<dbReference type="STRING" id="1432307.W9CRQ1"/>
<evidence type="ECO:0000256" key="1">
    <source>
        <dbReference type="ARBA" id="ARBA00001947"/>
    </source>
</evidence>
<evidence type="ECO:0000259" key="6">
    <source>
        <dbReference type="Pfam" id="PF08240"/>
    </source>
</evidence>
<gene>
    <name evidence="7" type="ORF">SBOR_2426</name>
</gene>
<comment type="similarity">
    <text evidence="2">Belongs to the zinc-containing alcohol dehydrogenase family.</text>
</comment>
<proteinExistence type="inferred from homology"/>
<dbReference type="SUPFAM" id="SSF50129">
    <property type="entry name" value="GroES-like"/>
    <property type="match status" value="1"/>
</dbReference>
<dbReference type="GO" id="GO:0005737">
    <property type="term" value="C:cytoplasm"/>
    <property type="evidence" value="ECO:0007669"/>
    <property type="project" value="TreeGrafter"/>
</dbReference>
<keyword evidence="4" id="KW-0862">Zinc</keyword>
<evidence type="ECO:0000256" key="2">
    <source>
        <dbReference type="ARBA" id="ARBA00008072"/>
    </source>
</evidence>
<dbReference type="InterPro" id="IPR013154">
    <property type="entry name" value="ADH-like_N"/>
</dbReference>
<evidence type="ECO:0000313" key="8">
    <source>
        <dbReference type="Proteomes" id="UP000019487"/>
    </source>
</evidence>
<dbReference type="PANTHER" id="PTHR43161">
    <property type="entry name" value="SORBITOL DEHYDROGENASE"/>
    <property type="match status" value="1"/>
</dbReference>
<name>W9CRQ1_SCLBF</name>
<organism evidence="7 8">
    <name type="scientific">Sclerotinia borealis (strain F-4128)</name>
    <dbReference type="NCBI Taxonomy" id="1432307"/>
    <lineage>
        <taxon>Eukaryota</taxon>
        <taxon>Fungi</taxon>
        <taxon>Dikarya</taxon>
        <taxon>Ascomycota</taxon>
        <taxon>Pezizomycotina</taxon>
        <taxon>Leotiomycetes</taxon>
        <taxon>Helotiales</taxon>
        <taxon>Sclerotiniaceae</taxon>
        <taxon>Sclerotinia</taxon>
    </lineage>
</organism>
<protein>
    <submittedName>
        <fullName evidence="7">Sorbitol dehydrogenase</fullName>
    </submittedName>
</protein>
<dbReference type="GO" id="GO:0034079">
    <property type="term" value="P:butanediol biosynthetic process"/>
    <property type="evidence" value="ECO:0007669"/>
    <property type="project" value="TreeGrafter"/>
</dbReference>
<dbReference type="Gene3D" id="3.90.180.10">
    <property type="entry name" value="Medium-chain alcohol dehydrogenases, catalytic domain"/>
    <property type="match status" value="1"/>
</dbReference>